<dbReference type="VEuPathDB" id="VectorBase:HLOH_049885"/>
<organism evidence="2 3">
    <name type="scientific">Haemaphysalis longicornis</name>
    <name type="common">Bush tick</name>
    <dbReference type="NCBI Taxonomy" id="44386"/>
    <lineage>
        <taxon>Eukaryota</taxon>
        <taxon>Metazoa</taxon>
        <taxon>Ecdysozoa</taxon>
        <taxon>Arthropoda</taxon>
        <taxon>Chelicerata</taxon>
        <taxon>Arachnida</taxon>
        <taxon>Acari</taxon>
        <taxon>Parasitiformes</taxon>
        <taxon>Ixodida</taxon>
        <taxon>Ixodoidea</taxon>
        <taxon>Ixodidae</taxon>
        <taxon>Haemaphysalinae</taxon>
        <taxon>Haemaphysalis</taxon>
    </lineage>
</organism>
<sequence length="420" mass="48333">MTLPPDNRAYTAHSDWAEMAYFHARYLEATIANHTDLPPVAVQWINGSDDVDTLAAKARRAKLPFLALHTIGCTREDVLFPREAGRGTGRTAQKANDQESWTEKEDPGMFFETHLDAMDIQVVLQKLTTMQVYRALVVYDAEFAIHGLGPLKEQAESHNFTLSFVPLEANRTRVKEVINQTLWRLKQINSYFTSFAMLLFSSFTIADRLEAELIDEGVLDPSMRTLAFYSGFDLGLSGRYKQHHIRYPYEKVIYVILRRFHEKARKLLKTATAQRNSEDKALSFADCFAVVFLNVIMEYMSSVRLPETMDCGTAMDDFLEGMKKNLTSEMKTLRMHSSTIRYYTFYLAPIRSKVYRLKHVDTWKQKDGRLERTIVMTEVEAYLKNREIKVALQETENTVGPTRAVQGSGKRVTQFRSQTR</sequence>
<protein>
    <submittedName>
        <fullName evidence="2">Uncharacterized protein</fullName>
    </submittedName>
</protein>
<evidence type="ECO:0000313" key="3">
    <source>
        <dbReference type="Proteomes" id="UP000821853"/>
    </source>
</evidence>
<comment type="caution">
    <text evidence="2">The sequence shown here is derived from an EMBL/GenBank/DDBJ whole genome shotgun (WGS) entry which is preliminary data.</text>
</comment>
<dbReference type="Proteomes" id="UP000821853">
    <property type="component" value="Chromosome 9"/>
</dbReference>
<proteinExistence type="predicted"/>
<name>A0A9J6GT94_HAELO</name>
<keyword evidence="3" id="KW-1185">Reference proteome</keyword>
<gene>
    <name evidence="2" type="ORF">HPB48_010561</name>
</gene>
<accession>A0A9J6GT94</accession>
<evidence type="ECO:0000313" key="2">
    <source>
        <dbReference type="EMBL" id="KAH9381742.1"/>
    </source>
</evidence>
<evidence type="ECO:0000256" key="1">
    <source>
        <dbReference type="SAM" id="MobiDB-lite"/>
    </source>
</evidence>
<dbReference type="AlphaFoldDB" id="A0A9J6GT94"/>
<dbReference type="EMBL" id="JABSTR010000011">
    <property type="protein sequence ID" value="KAH9381742.1"/>
    <property type="molecule type" value="Genomic_DNA"/>
</dbReference>
<reference evidence="2 3" key="1">
    <citation type="journal article" date="2020" name="Cell">
        <title>Large-Scale Comparative Analyses of Tick Genomes Elucidate Their Genetic Diversity and Vector Capacities.</title>
        <authorList>
            <consortium name="Tick Genome and Microbiome Consortium (TIGMIC)"/>
            <person name="Jia N."/>
            <person name="Wang J."/>
            <person name="Shi W."/>
            <person name="Du L."/>
            <person name="Sun Y."/>
            <person name="Zhan W."/>
            <person name="Jiang J.F."/>
            <person name="Wang Q."/>
            <person name="Zhang B."/>
            <person name="Ji P."/>
            <person name="Bell-Sakyi L."/>
            <person name="Cui X.M."/>
            <person name="Yuan T.T."/>
            <person name="Jiang B.G."/>
            <person name="Yang W.F."/>
            <person name="Lam T.T."/>
            <person name="Chang Q.C."/>
            <person name="Ding S.J."/>
            <person name="Wang X.J."/>
            <person name="Zhu J.G."/>
            <person name="Ruan X.D."/>
            <person name="Zhao L."/>
            <person name="Wei J.T."/>
            <person name="Ye R.Z."/>
            <person name="Que T.C."/>
            <person name="Du C.H."/>
            <person name="Zhou Y.H."/>
            <person name="Cheng J.X."/>
            <person name="Dai P.F."/>
            <person name="Guo W.B."/>
            <person name="Han X.H."/>
            <person name="Huang E.J."/>
            <person name="Li L.F."/>
            <person name="Wei W."/>
            <person name="Gao Y.C."/>
            <person name="Liu J.Z."/>
            <person name="Shao H.Z."/>
            <person name="Wang X."/>
            <person name="Wang C.C."/>
            <person name="Yang T.C."/>
            <person name="Huo Q.B."/>
            <person name="Li W."/>
            <person name="Chen H.Y."/>
            <person name="Chen S.E."/>
            <person name="Zhou L.G."/>
            <person name="Ni X.B."/>
            <person name="Tian J.H."/>
            <person name="Sheng Y."/>
            <person name="Liu T."/>
            <person name="Pan Y.S."/>
            <person name="Xia L.Y."/>
            <person name="Li J."/>
            <person name="Zhao F."/>
            <person name="Cao W.C."/>
        </authorList>
    </citation>
    <scope>NUCLEOTIDE SEQUENCE [LARGE SCALE GENOMIC DNA]</scope>
    <source>
        <strain evidence="2">HaeL-2018</strain>
    </source>
</reference>
<dbReference type="OMA" id="ERTIVMT"/>
<dbReference type="OrthoDB" id="10488247at2759"/>
<feature type="region of interest" description="Disordered" evidence="1">
    <location>
        <begin position="399"/>
        <end position="420"/>
    </location>
</feature>